<dbReference type="SUPFAM" id="SSF56784">
    <property type="entry name" value="HAD-like"/>
    <property type="match status" value="1"/>
</dbReference>
<sequence>MSSTQIPPAVVFSDWDGTITSIDSNDYLTDNLGFGKEERERLNEEMISLRFNFSLKLNYYPYTTRDAFTLMLESINHPFSECIDLLKSEIPLDPGFKGFYEWCKSQGIPVIVVSSGMRPIIKALLLNYLNDPSAAEELEIYANDTEFGEDGSWKIKWRHPESGFGHDKSITIKKYISDAAYPEGKRPHFFYCGDGVSDLSAARETDLLFAKKGMDLVTYCEREGVPYTTFTDFQDIWDGVRDVVEGKKTIEEVRQEKK</sequence>
<dbReference type="PANTHER" id="PTHR28181:SF2">
    <property type="entry name" value="PHOSPHORIC MONOESTER HYDROLASE"/>
    <property type="match status" value="1"/>
</dbReference>
<dbReference type="PANTHER" id="PTHR28181">
    <property type="entry name" value="UPF0655 PROTEIN YCR015C"/>
    <property type="match status" value="1"/>
</dbReference>
<protein>
    <recommendedName>
        <fullName evidence="4">Phosphatase</fullName>
    </recommendedName>
</protein>
<evidence type="ECO:0008006" key="4">
    <source>
        <dbReference type="Google" id="ProtNLM"/>
    </source>
</evidence>
<dbReference type="Pfam" id="PF12710">
    <property type="entry name" value="HAD"/>
    <property type="match status" value="1"/>
</dbReference>
<dbReference type="EMBL" id="WIQZ01000003">
    <property type="protein sequence ID" value="KAF3146061.1"/>
    <property type="molecule type" value="Genomic_DNA"/>
</dbReference>
<dbReference type="Gene3D" id="3.40.50.1000">
    <property type="entry name" value="HAD superfamily/HAD-like"/>
    <property type="match status" value="1"/>
</dbReference>
<accession>A0A7C8K1X8</accession>
<gene>
    <name evidence="2" type="ORF">TWF703_005607</name>
</gene>
<dbReference type="InterPro" id="IPR050849">
    <property type="entry name" value="HAD-like_hydrolase_phosphatase"/>
</dbReference>
<dbReference type="Gene3D" id="3.90.1470.20">
    <property type="match status" value="1"/>
</dbReference>
<dbReference type="NCBIfam" id="TIGR01489">
    <property type="entry name" value="DKMTPPase-SF"/>
    <property type="match status" value="1"/>
</dbReference>
<evidence type="ECO:0000313" key="2">
    <source>
        <dbReference type="EMBL" id="KAF3146061.1"/>
    </source>
</evidence>
<dbReference type="GO" id="GO:0016791">
    <property type="term" value="F:phosphatase activity"/>
    <property type="evidence" value="ECO:0007669"/>
    <property type="project" value="InterPro"/>
</dbReference>
<comment type="caution">
    <text evidence="2">The sequence shown here is derived from an EMBL/GenBank/DDBJ whole genome shotgun (WGS) entry which is preliminary data.</text>
</comment>
<proteinExistence type="predicted"/>
<reference evidence="2 3" key="1">
    <citation type="submission" date="2019-06" db="EMBL/GenBank/DDBJ databases">
        <authorList>
            <person name="Palmer J.M."/>
        </authorList>
    </citation>
    <scope>NUCLEOTIDE SEQUENCE [LARGE SCALE GENOMIC DNA]</scope>
    <source>
        <strain evidence="2 3">TWF703</strain>
    </source>
</reference>
<dbReference type="InterPro" id="IPR023214">
    <property type="entry name" value="HAD_sf"/>
</dbReference>
<keyword evidence="1" id="KW-0378">Hydrolase</keyword>
<dbReference type="NCBIfam" id="TIGR01488">
    <property type="entry name" value="HAD-SF-IB"/>
    <property type="match status" value="1"/>
</dbReference>
<name>A0A7C8K1X8_ORBOL</name>
<evidence type="ECO:0000313" key="3">
    <source>
        <dbReference type="Proteomes" id="UP000480548"/>
    </source>
</evidence>
<dbReference type="InterPro" id="IPR036412">
    <property type="entry name" value="HAD-like_sf"/>
</dbReference>
<dbReference type="AlphaFoldDB" id="A0A7C8K1X8"/>
<dbReference type="InterPro" id="IPR006384">
    <property type="entry name" value="HAD_hydro_PyrdxlP_Pase-like"/>
</dbReference>
<organism evidence="2 3">
    <name type="scientific">Orbilia oligospora</name>
    <name type="common">Nematode-trapping fungus</name>
    <name type="synonym">Arthrobotrys oligospora</name>
    <dbReference type="NCBI Taxonomy" id="2813651"/>
    <lineage>
        <taxon>Eukaryota</taxon>
        <taxon>Fungi</taxon>
        <taxon>Dikarya</taxon>
        <taxon>Ascomycota</taxon>
        <taxon>Pezizomycotina</taxon>
        <taxon>Orbiliomycetes</taxon>
        <taxon>Orbiliales</taxon>
        <taxon>Orbiliaceae</taxon>
        <taxon>Orbilia</taxon>
    </lineage>
</organism>
<dbReference type="Proteomes" id="UP000480548">
    <property type="component" value="Unassembled WGS sequence"/>
</dbReference>
<evidence type="ECO:0000256" key="1">
    <source>
        <dbReference type="ARBA" id="ARBA00022801"/>
    </source>
</evidence>